<dbReference type="Proteomes" id="UP001364695">
    <property type="component" value="Unassembled WGS sequence"/>
</dbReference>
<sequence length="616" mass="65506">MPRISLKPTVLALASLAALALVPLHAAQAEPLYLIGLTGQSNSLGTLGNTPAALPSSLRLGQFPSEQPGWKYFWWDNFAGPSPSDDAALGGATAWGPIVAQPNYIYVGKGTALWGPEVGMARCALAQGYRQFGIVKASRGGGGNGLWDPDSADHHAYTKVISTFRTAVGKLPAGVTPTWSALMYLQGESNTDAEASQTAVRLQRLVDRLGHDLGAAKPLVAVLGEPTRPKGTAWPVTVAQFRGLVQQQPQRYAWVPTQGTPLWDGVHFNAIDQLDIGCRYARELGQLMAFPNSVRWQNAAPTGQGYYTGLRFALDAAALTVSQREAAPQRLVLLDRIRLIGGSTSVAADTTPVNAQIWQESGDGLPLRPVATSQNAIAPAALMDQDMPFLFAPDTWLDRQARYRLVFVTAQGQPAWARFRASPGADGALQLLGKGGRVIDSGWQPSVQITTAAPPEGTRLLTPSAPLATGGHGTYTGFDLGLAGDTDASTAPRWRIQKLQLQAGGLIPGATFPAAYLQISQDAQGLVPVARSLNALTLDGTVARGTPATFTFGNDAVLDSQTRYFVHAVDASGRATPLRFLVEQSDSATHRLRLPSGDWQSSRWQAAHRIVAVPAP</sequence>
<keyword evidence="2" id="KW-1185">Reference proteome</keyword>
<dbReference type="EMBL" id="JAWDIE010000004">
    <property type="protein sequence ID" value="MEJ7137533.1"/>
    <property type="molecule type" value="Genomic_DNA"/>
</dbReference>
<gene>
    <name evidence="1" type="ORF">RV045_03690</name>
</gene>
<evidence type="ECO:0000313" key="1">
    <source>
        <dbReference type="EMBL" id="MEJ7137533.1"/>
    </source>
</evidence>
<comment type="caution">
    <text evidence="1">The sequence shown here is derived from an EMBL/GenBank/DDBJ whole genome shotgun (WGS) entry which is preliminary data.</text>
</comment>
<name>A0ACC6NZV8_9BURK</name>
<organism evidence="1 2">
    <name type="scientific">Amphibiibacter pelophylacis</name>
    <dbReference type="NCBI Taxonomy" id="1799477"/>
    <lineage>
        <taxon>Bacteria</taxon>
        <taxon>Pseudomonadati</taxon>
        <taxon>Pseudomonadota</taxon>
        <taxon>Betaproteobacteria</taxon>
        <taxon>Burkholderiales</taxon>
        <taxon>Sphaerotilaceae</taxon>
        <taxon>Amphibiibacter</taxon>
    </lineage>
</organism>
<proteinExistence type="predicted"/>
<evidence type="ECO:0000313" key="2">
    <source>
        <dbReference type="Proteomes" id="UP001364695"/>
    </source>
</evidence>
<protein>
    <submittedName>
        <fullName evidence="1">Sialate O-acetylesterase</fullName>
    </submittedName>
</protein>
<accession>A0ACC6NZV8</accession>
<reference evidence="1" key="1">
    <citation type="submission" date="2023-10" db="EMBL/GenBank/DDBJ databases">
        <title>Amphibacter perezi, gen. nov., sp. nov. a novel taxa of the family Comamonadaceae, class Betaproteobacteria isolated from the skin microbiota of Pelophylax perezi from different populations.</title>
        <authorList>
            <person name="Costa S."/>
            <person name="Proenca D.N."/>
            <person name="Lopes I."/>
            <person name="Morais P.V."/>
        </authorList>
    </citation>
    <scope>NUCLEOTIDE SEQUENCE</scope>
    <source>
        <strain evidence="1">SL12-8</strain>
    </source>
</reference>